<sequence length="292" mass="32576">MSGPKFVQYFSPVIEALKELGGSGRPSEVRDVIANQLNISEQERTELLSGGAPRFDNQVAWARFYLAKAGILDSSKRGVWSLSDKGREIDFLSFDESMALFREIHSEFQNSEDSNEEASSETQALEEETIAPNDTTVNDDSSYRKKLLEVLTSLPPEGFERLCQRLLRESGFEQVTVTGRSGDGGIDGHGILQVNPFVSFKVLFQCKRYIGSVSASQVRDFRGAMMGRADKGIILTTGTFTSDAQKEAVRDGVPPIELVHGEKLLDMFENLELGLTPRKTFDVDIHFFKEFQ</sequence>
<dbReference type="GO" id="GO:0003677">
    <property type="term" value="F:DNA binding"/>
    <property type="evidence" value="ECO:0007669"/>
    <property type="project" value="InterPro"/>
</dbReference>
<comment type="caution">
    <text evidence="3">The sequence shown here is derived from an EMBL/GenBank/DDBJ whole genome shotgun (WGS) entry which is preliminary data.</text>
</comment>
<accession>A0A832H0U6</accession>
<evidence type="ECO:0000313" key="3">
    <source>
        <dbReference type="EMBL" id="HGW92678.1"/>
    </source>
</evidence>
<dbReference type="InterPro" id="IPR052906">
    <property type="entry name" value="Type_IV_Methyl-Rstrct_Enzyme"/>
</dbReference>
<dbReference type="GO" id="GO:0009307">
    <property type="term" value="P:DNA restriction-modification system"/>
    <property type="evidence" value="ECO:0007669"/>
    <property type="project" value="InterPro"/>
</dbReference>
<protein>
    <submittedName>
        <fullName evidence="3">Restriction endonuclease</fullName>
    </submittedName>
</protein>
<dbReference type="InterPro" id="IPR011856">
    <property type="entry name" value="tRNA_endonuc-like_dom_sf"/>
</dbReference>
<dbReference type="Pfam" id="PF04471">
    <property type="entry name" value="Mrr_cat"/>
    <property type="match status" value="1"/>
</dbReference>
<dbReference type="Gene3D" id="3.40.1350.10">
    <property type="match status" value="1"/>
</dbReference>
<dbReference type="PANTHER" id="PTHR30015:SF7">
    <property type="entry name" value="TYPE IV METHYL-DIRECTED RESTRICTION ENZYME ECOKMRR"/>
    <property type="match status" value="1"/>
</dbReference>
<evidence type="ECO:0000259" key="1">
    <source>
        <dbReference type="Pfam" id="PF04471"/>
    </source>
</evidence>
<dbReference type="InterPro" id="IPR025745">
    <property type="entry name" value="Mrr-like_N_dom"/>
</dbReference>
<feature type="domain" description="Restriction system protein Mrr-like N-terminal" evidence="2">
    <location>
        <begin position="6"/>
        <end position="89"/>
    </location>
</feature>
<name>A0A832H0U6_9CYAN</name>
<dbReference type="PANTHER" id="PTHR30015">
    <property type="entry name" value="MRR RESTRICTION SYSTEM PROTEIN"/>
    <property type="match status" value="1"/>
</dbReference>
<gene>
    <name evidence="3" type="ORF">ENR47_00125</name>
</gene>
<reference evidence="3" key="1">
    <citation type="journal article" date="2020" name="mSystems">
        <title>Genome- and Community-Level Interaction Insights into Carbon Utilization and Element Cycling Functions of Hydrothermarchaeota in Hydrothermal Sediment.</title>
        <authorList>
            <person name="Zhou Z."/>
            <person name="Liu Y."/>
            <person name="Xu W."/>
            <person name="Pan J."/>
            <person name="Luo Z.H."/>
            <person name="Li M."/>
        </authorList>
    </citation>
    <scope>NUCLEOTIDE SEQUENCE [LARGE SCALE GENOMIC DNA]</scope>
    <source>
        <strain evidence="3">SpSt-402</strain>
    </source>
</reference>
<keyword evidence="3" id="KW-0378">Hydrolase</keyword>
<proteinExistence type="predicted"/>
<evidence type="ECO:0000259" key="2">
    <source>
        <dbReference type="Pfam" id="PF14338"/>
    </source>
</evidence>
<keyword evidence="3" id="KW-0540">Nuclease</keyword>
<dbReference type="Pfam" id="PF14338">
    <property type="entry name" value="Mrr_N"/>
    <property type="match status" value="1"/>
</dbReference>
<organism evidence="3">
    <name type="scientific">Oscillatoriales cyanobacterium SpSt-402</name>
    <dbReference type="NCBI Taxonomy" id="2282168"/>
    <lineage>
        <taxon>Bacteria</taxon>
        <taxon>Bacillati</taxon>
        <taxon>Cyanobacteriota</taxon>
        <taxon>Cyanophyceae</taxon>
        <taxon>Oscillatoriophycideae</taxon>
        <taxon>Oscillatoriales</taxon>
    </lineage>
</organism>
<dbReference type="AlphaFoldDB" id="A0A832H0U6"/>
<dbReference type="InterPro" id="IPR011335">
    <property type="entry name" value="Restrct_endonuc-II-like"/>
</dbReference>
<keyword evidence="3" id="KW-0255">Endonuclease</keyword>
<dbReference type="GO" id="GO:0015666">
    <property type="term" value="F:restriction endodeoxyribonuclease activity"/>
    <property type="evidence" value="ECO:0007669"/>
    <property type="project" value="TreeGrafter"/>
</dbReference>
<dbReference type="SUPFAM" id="SSF52980">
    <property type="entry name" value="Restriction endonuclease-like"/>
    <property type="match status" value="1"/>
</dbReference>
<dbReference type="InterPro" id="IPR007560">
    <property type="entry name" value="Restrct_endonuc_IV_Mrr"/>
</dbReference>
<feature type="domain" description="Restriction endonuclease type IV Mrr" evidence="1">
    <location>
        <begin position="153"/>
        <end position="267"/>
    </location>
</feature>
<dbReference type="EMBL" id="DSRD01000008">
    <property type="protein sequence ID" value="HGW92678.1"/>
    <property type="molecule type" value="Genomic_DNA"/>
</dbReference>